<dbReference type="SUPFAM" id="SSF57863">
    <property type="entry name" value="ArfGap/RecO-like zinc finger"/>
    <property type="match status" value="1"/>
</dbReference>
<keyword evidence="11" id="KW-1185">Reference proteome</keyword>
<evidence type="ECO:0000259" key="9">
    <source>
        <dbReference type="Pfam" id="PF11967"/>
    </source>
</evidence>
<dbReference type="NCBIfam" id="TIGR00613">
    <property type="entry name" value="reco"/>
    <property type="match status" value="1"/>
</dbReference>
<evidence type="ECO:0000256" key="1">
    <source>
        <dbReference type="ARBA" id="ARBA00003065"/>
    </source>
</evidence>
<evidence type="ECO:0000313" key="10">
    <source>
        <dbReference type="EMBL" id="GAA4349947.1"/>
    </source>
</evidence>
<evidence type="ECO:0000256" key="7">
    <source>
        <dbReference type="ARBA" id="ARBA00033409"/>
    </source>
</evidence>
<organism evidence="10 11">
    <name type="scientific">Kangiella taiwanensis</name>
    <dbReference type="NCBI Taxonomy" id="1079179"/>
    <lineage>
        <taxon>Bacteria</taxon>
        <taxon>Pseudomonadati</taxon>
        <taxon>Pseudomonadota</taxon>
        <taxon>Gammaproteobacteria</taxon>
        <taxon>Kangiellales</taxon>
        <taxon>Kangiellaceae</taxon>
        <taxon>Kangiella</taxon>
    </lineage>
</organism>
<dbReference type="RefSeq" id="WP_223578274.1">
    <property type="nucleotide sequence ID" value="NZ_BAABFU010000002.1"/>
</dbReference>
<evidence type="ECO:0000256" key="6">
    <source>
        <dbReference type="ARBA" id="ARBA00023204"/>
    </source>
</evidence>
<dbReference type="Gene3D" id="1.20.1440.120">
    <property type="entry name" value="Recombination protein O, C-terminal domain"/>
    <property type="match status" value="1"/>
</dbReference>
<gene>
    <name evidence="8 10" type="primary">recO</name>
    <name evidence="10" type="ORF">GCM10023150_14950</name>
</gene>
<evidence type="ECO:0000256" key="2">
    <source>
        <dbReference type="ARBA" id="ARBA00007452"/>
    </source>
</evidence>
<dbReference type="Gene3D" id="2.40.50.140">
    <property type="entry name" value="Nucleic acid-binding proteins"/>
    <property type="match status" value="1"/>
</dbReference>
<evidence type="ECO:0000256" key="4">
    <source>
        <dbReference type="ARBA" id="ARBA00022763"/>
    </source>
</evidence>
<keyword evidence="6 8" id="KW-0234">DNA repair</keyword>
<dbReference type="PANTHER" id="PTHR33991:SF1">
    <property type="entry name" value="DNA REPAIR PROTEIN RECO"/>
    <property type="match status" value="1"/>
</dbReference>
<dbReference type="EMBL" id="BAABFU010000002">
    <property type="protein sequence ID" value="GAA4349947.1"/>
    <property type="molecule type" value="Genomic_DNA"/>
</dbReference>
<protein>
    <recommendedName>
        <fullName evidence="3 8">DNA repair protein RecO</fullName>
    </recommendedName>
    <alternativeName>
        <fullName evidence="7 8">Recombination protein O</fullName>
    </alternativeName>
</protein>
<dbReference type="PANTHER" id="PTHR33991">
    <property type="entry name" value="DNA REPAIR PROTEIN RECO"/>
    <property type="match status" value="1"/>
</dbReference>
<proteinExistence type="inferred from homology"/>
<comment type="similarity">
    <text evidence="2 8">Belongs to the RecO family.</text>
</comment>
<dbReference type="InterPro" id="IPR003717">
    <property type="entry name" value="RecO"/>
</dbReference>
<evidence type="ECO:0000256" key="8">
    <source>
        <dbReference type="HAMAP-Rule" id="MF_00201"/>
    </source>
</evidence>
<dbReference type="InterPro" id="IPR042242">
    <property type="entry name" value="RecO_C"/>
</dbReference>
<dbReference type="Proteomes" id="UP001501294">
    <property type="component" value="Unassembled WGS sequence"/>
</dbReference>
<reference evidence="11" key="1">
    <citation type="journal article" date="2019" name="Int. J. Syst. Evol. Microbiol.">
        <title>The Global Catalogue of Microorganisms (GCM) 10K type strain sequencing project: providing services to taxonomists for standard genome sequencing and annotation.</title>
        <authorList>
            <consortium name="The Broad Institute Genomics Platform"/>
            <consortium name="The Broad Institute Genome Sequencing Center for Infectious Disease"/>
            <person name="Wu L."/>
            <person name="Ma J."/>
        </authorList>
    </citation>
    <scope>NUCLEOTIDE SEQUENCE [LARGE SCALE GENOMIC DNA]</scope>
    <source>
        <strain evidence="11">JCM 17727</strain>
    </source>
</reference>
<keyword evidence="5 8" id="KW-0233">DNA recombination</keyword>
<dbReference type="InterPro" id="IPR022572">
    <property type="entry name" value="DNA_rep/recomb_RecO_N"/>
</dbReference>
<comment type="function">
    <text evidence="1 8">Involved in DNA repair and RecF pathway recombination.</text>
</comment>
<sequence length="238" mass="26897">MNSVELTPSFVLHSRPFKESSLILELYTLEYGRCNVLARGVRGNKKSQKRALLQPFQPLAISWVGRSDLKTLKQFEASSPSFSLVGIPSLSGLYMNELMMKLLIQWDPHPDIFEAYHHSLSRLSQKANPAVVLREFELSLMDELGYGIDWSHDIHGDSIEKELDYGFLPQQGFVLLAHAPKDSLKAQGKHIRAIGERDWQETGSLALARKVCRAVIDPLVGYKELNSRKLLQQTLAIL</sequence>
<dbReference type="InterPro" id="IPR037278">
    <property type="entry name" value="ARFGAP/RecO"/>
</dbReference>
<evidence type="ECO:0000313" key="11">
    <source>
        <dbReference type="Proteomes" id="UP001501294"/>
    </source>
</evidence>
<feature type="domain" description="DNA replication/recombination mediator RecO N-terminal" evidence="9">
    <location>
        <begin position="7"/>
        <end position="77"/>
    </location>
</feature>
<dbReference type="InterPro" id="IPR012340">
    <property type="entry name" value="NA-bd_OB-fold"/>
</dbReference>
<comment type="caution">
    <text evidence="10">The sequence shown here is derived from an EMBL/GenBank/DDBJ whole genome shotgun (WGS) entry which is preliminary data.</text>
</comment>
<evidence type="ECO:0000256" key="3">
    <source>
        <dbReference type="ARBA" id="ARBA00021310"/>
    </source>
</evidence>
<dbReference type="Pfam" id="PF02565">
    <property type="entry name" value="RecO_C"/>
    <property type="match status" value="1"/>
</dbReference>
<dbReference type="Pfam" id="PF11967">
    <property type="entry name" value="RecO_N"/>
    <property type="match status" value="1"/>
</dbReference>
<dbReference type="SUPFAM" id="SSF50249">
    <property type="entry name" value="Nucleic acid-binding proteins"/>
    <property type="match status" value="1"/>
</dbReference>
<accession>A0ABP8I2B5</accession>
<name>A0ABP8I2B5_9GAMM</name>
<keyword evidence="4 8" id="KW-0227">DNA damage</keyword>
<dbReference type="HAMAP" id="MF_00201">
    <property type="entry name" value="RecO"/>
    <property type="match status" value="1"/>
</dbReference>
<evidence type="ECO:0000256" key="5">
    <source>
        <dbReference type="ARBA" id="ARBA00023172"/>
    </source>
</evidence>